<name>A0A3R7NCE8_9TRYP</name>
<dbReference type="RefSeq" id="XP_029225021.1">
    <property type="nucleotide sequence ID" value="XM_029374893.1"/>
</dbReference>
<dbReference type="Proteomes" id="UP000284403">
    <property type="component" value="Unassembled WGS sequence"/>
</dbReference>
<keyword evidence="3" id="KW-1185">Reference proteome</keyword>
<protein>
    <submittedName>
        <fullName evidence="2">Receptor-type adenylate cyclase</fullName>
    </submittedName>
</protein>
<evidence type="ECO:0000313" key="3">
    <source>
        <dbReference type="Proteomes" id="UP000284403"/>
    </source>
</evidence>
<dbReference type="GeneID" id="40321647"/>
<organism evidence="2 3">
    <name type="scientific">Trypanosoma conorhini</name>
    <dbReference type="NCBI Taxonomy" id="83891"/>
    <lineage>
        <taxon>Eukaryota</taxon>
        <taxon>Discoba</taxon>
        <taxon>Euglenozoa</taxon>
        <taxon>Kinetoplastea</taxon>
        <taxon>Metakinetoplastina</taxon>
        <taxon>Trypanosomatida</taxon>
        <taxon>Trypanosomatidae</taxon>
        <taxon>Trypanosoma</taxon>
    </lineage>
</organism>
<keyword evidence="2" id="KW-0675">Receptor</keyword>
<dbReference type="AlphaFoldDB" id="A0A3R7NCE8"/>
<evidence type="ECO:0000256" key="1">
    <source>
        <dbReference type="SAM" id="MobiDB-lite"/>
    </source>
</evidence>
<gene>
    <name evidence="2" type="ORF">Tco025E_08036</name>
</gene>
<proteinExistence type="predicted"/>
<dbReference type="OrthoDB" id="252644at2759"/>
<evidence type="ECO:0000313" key="2">
    <source>
        <dbReference type="EMBL" id="RNF04283.1"/>
    </source>
</evidence>
<feature type="region of interest" description="Disordered" evidence="1">
    <location>
        <begin position="135"/>
        <end position="154"/>
    </location>
</feature>
<reference evidence="2 3" key="1">
    <citation type="journal article" date="2018" name="BMC Genomics">
        <title>Genomic comparison of Trypanosoma conorhini and Trypanosoma rangeli to Trypanosoma cruzi strains of high and low virulence.</title>
        <authorList>
            <person name="Bradwell K.R."/>
            <person name="Koparde V.N."/>
            <person name="Matveyev A.V."/>
            <person name="Serrano M.G."/>
            <person name="Alves J.M."/>
            <person name="Parikh H."/>
            <person name="Huang B."/>
            <person name="Lee V."/>
            <person name="Espinosa-Alvarez O."/>
            <person name="Ortiz P.A."/>
            <person name="Costa-Martins A.G."/>
            <person name="Teixeira M.M."/>
            <person name="Buck G.A."/>
        </authorList>
    </citation>
    <scope>NUCLEOTIDE SEQUENCE [LARGE SCALE GENOMIC DNA]</scope>
    <source>
        <strain evidence="2 3">025E</strain>
    </source>
</reference>
<dbReference type="EMBL" id="MKKU01000684">
    <property type="protein sequence ID" value="RNF04283.1"/>
    <property type="molecule type" value="Genomic_DNA"/>
</dbReference>
<sequence>MYQLDAVPGRTFAPLRLDRLMPELDGDGEDATGSGDASASSCRSCFSQTAFAVLALLGLQFGIFAAPQRLRVLRPLCERWRVAVPHAVRAGIEEDACRVAMERLAVKISRVMEKSSYQTSVESEPRKTTMPLMSSLHGDDGLCPQSTTDDGDGRLGEFRSRSSLCRTSSFATEEVCSGAEDSASTIRIRPPV</sequence>
<accession>A0A3R7NCE8</accession>
<comment type="caution">
    <text evidence="2">The sequence shown here is derived from an EMBL/GenBank/DDBJ whole genome shotgun (WGS) entry which is preliminary data.</text>
</comment>